<comment type="subcellular location">
    <subcellularLocation>
        <location evidence="1">Membrane</location>
        <topology evidence="1">Multi-pass membrane protein</topology>
    </subcellularLocation>
</comment>
<dbReference type="GO" id="GO:0016020">
    <property type="term" value="C:membrane"/>
    <property type="evidence" value="ECO:0007669"/>
    <property type="project" value="UniProtKB-SubCell"/>
</dbReference>
<evidence type="ECO:0000256" key="2">
    <source>
        <dbReference type="ARBA" id="ARBA00005814"/>
    </source>
</evidence>
<evidence type="ECO:0000313" key="11">
    <source>
        <dbReference type="EMBL" id="CAG9760400.1"/>
    </source>
</evidence>
<dbReference type="InterPro" id="IPR050352">
    <property type="entry name" value="ABCG_transporters"/>
</dbReference>
<organism evidence="11 12">
    <name type="scientific">Ceutorhynchus assimilis</name>
    <name type="common">cabbage seed weevil</name>
    <dbReference type="NCBI Taxonomy" id="467358"/>
    <lineage>
        <taxon>Eukaryota</taxon>
        <taxon>Metazoa</taxon>
        <taxon>Ecdysozoa</taxon>
        <taxon>Arthropoda</taxon>
        <taxon>Hexapoda</taxon>
        <taxon>Insecta</taxon>
        <taxon>Pterygota</taxon>
        <taxon>Neoptera</taxon>
        <taxon>Endopterygota</taxon>
        <taxon>Coleoptera</taxon>
        <taxon>Polyphaga</taxon>
        <taxon>Cucujiformia</taxon>
        <taxon>Curculionidae</taxon>
        <taxon>Ceutorhynchinae</taxon>
        <taxon>Ceutorhynchus</taxon>
    </lineage>
</organism>
<feature type="transmembrane region" description="Helical" evidence="9">
    <location>
        <begin position="482"/>
        <end position="501"/>
    </location>
</feature>
<dbReference type="PANTHER" id="PTHR48041">
    <property type="entry name" value="ABC TRANSPORTER G FAMILY MEMBER 28"/>
    <property type="match status" value="1"/>
</dbReference>
<dbReference type="GO" id="GO:0140359">
    <property type="term" value="F:ABC-type transporter activity"/>
    <property type="evidence" value="ECO:0007669"/>
    <property type="project" value="InterPro"/>
</dbReference>
<dbReference type="PROSITE" id="PS50893">
    <property type="entry name" value="ABC_TRANSPORTER_2"/>
    <property type="match status" value="1"/>
</dbReference>
<dbReference type="Pfam" id="PF01061">
    <property type="entry name" value="ABC2_membrane"/>
    <property type="match status" value="1"/>
</dbReference>
<evidence type="ECO:0000256" key="5">
    <source>
        <dbReference type="ARBA" id="ARBA00022741"/>
    </source>
</evidence>
<dbReference type="EMBL" id="OU892277">
    <property type="protein sequence ID" value="CAG9760400.1"/>
    <property type="molecule type" value="Genomic_DNA"/>
</dbReference>
<evidence type="ECO:0000256" key="3">
    <source>
        <dbReference type="ARBA" id="ARBA00022448"/>
    </source>
</evidence>
<sequence length="599" mass="67759">MKTKQQSHMMSLYVNFIFTWANLKYSLEEKQGTLWNQSKIRKNIIDGVSGFATSGSVTAILGASGCGKTTLLTLLSGQRKGHGTLRINGRIVSAKMLRNNSTFLLQKDLFIETLTVQEHLTFMAAMCLHKPYHARSIEVQTLLKTFSLENSKCTQITFLSTGEKRKLSLASNLLLEPYILFCDEPTTGIDSFNAVSVVKILKTVASLGKIVFLTAHQPSSPLFELFDNVILLSPHGKVVFHGSKENARSFFEGQFLFCPMTYNPADYYIKNIVIKSPADEKKVNDMIEVFNKNRHSALNLPDYECDALLLKQKYDEKNFFYTLAWLSWRVYIDAKRYLFQYLTTLLLILITAFIIGISYSSTIISGFSGVQSIQGALLLIVSELIFNGMYQVIYIFPSEIEIFIKEKNIYAALPYFVSKIVSLVPFAILYSLGFLVAYFICLTFLTGGHLFVQMYLILLGASVGGSTLGLCLSALFPTIESMHLFIVPLDLLCLLLSGLWIRIGSLSKFFAAIKYLSPFYVSFESLSIVYWLKADEMDLCPVTENVPCYRNGTAVLENYDFTPSYEKVFQNLMYLCFMIILYSCIGYIAILRKRAIYQI</sequence>
<dbReference type="GO" id="GO:0005524">
    <property type="term" value="F:ATP binding"/>
    <property type="evidence" value="ECO:0007669"/>
    <property type="project" value="UniProtKB-KW"/>
</dbReference>
<evidence type="ECO:0000259" key="10">
    <source>
        <dbReference type="PROSITE" id="PS50893"/>
    </source>
</evidence>
<dbReference type="SMART" id="SM00382">
    <property type="entry name" value="AAA"/>
    <property type="match status" value="1"/>
</dbReference>
<evidence type="ECO:0000256" key="6">
    <source>
        <dbReference type="ARBA" id="ARBA00022840"/>
    </source>
</evidence>
<reference evidence="11" key="1">
    <citation type="submission" date="2022-01" db="EMBL/GenBank/DDBJ databases">
        <authorList>
            <person name="King R."/>
        </authorList>
    </citation>
    <scope>NUCLEOTIDE SEQUENCE</scope>
</reference>
<dbReference type="Proteomes" id="UP001152799">
    <property type="component" value="Chromosome 1"/>
</dbReference>
<dbReference type="InterPro" id="IPR003439">
    <property type="entry name" value="ABC_transporter-like_ATP-bd"/>
</dbReference>
<keyword evidence="3" id="KW-0813">Transport</keyword>
<evidence type="ECO:0000256" key="7">
    <source>
        <dbReference type="ARBA" id="ARBA00022989"/>
    </source>
</evidence>
<feature type="transmembrane region" description="Helical" evidence="9">
    <location>
        <begin position="572"/>
        <end position="591"/>
    </location>
</feature>
<evidence type="ECO:0000256" key="8">
    <source>
        <dbReference type="ARBA" id="ARBA00023136"/>
    </source>
</evidence>
<dbReference type="InterPro" id="IPR043926">
    <property type="entry name" value="ABCG_dom"/>
</dbReference>
<dbReference type="InterPro" id="IPR013525">
    <property type="entry name" value="ABC2_TM"/>
</dbReference>
<feature type="domain" description="ABC transporter" evidence="10">
    <location>
        <begin position="29"/>
        <end position="260"/>
    </location>
</feature>
<feature type="transmembrane region" description="Helical" evidence="9">
    <location>
        <begin position="408"/>
        <end position="428"/>
    </location>
</feature>
<dbReference type="PANTHER" id="PTHR48041:SF91">
    <property type="entry name" value="ABC TRANSPORTER G FAMILY MEMBER 28"/>
    <property type="match status" value="1"/>
</dbReference>
<feature type="transmembrane region" description="Helical" evidence="9">
    <location>
        <begin position="373"/>
        <end position="396"/>
    </location>
</feature>
<feature type="transmembrane region" description="Helical" evidence="9">
    <location>
        <begin position="457"/>
        <end position="476"/>
    </location>
</feature>
<keyword evidence="7 9" id="KW-1133">Transmembrane helix</keyword>
<dbReference type="Pfam" id="PF19055">
    <property type="entry name" value="ABC2_membrane_7"/>
    <property type="match status" value="1"/>
</dbReference>
<dbReference type="Gene3D" id="3.40.50.300">
    <property type="entry name" value="P-loop containing nucleotide triphosphate hydrolases"/>
    <property type="match status" value="1"/>
</dbReference>
<evidence type="ECO:0000256" key="4">
    <source>
        <dbReference type="ARBA" id="ARBA00022692"/>
    </source>
</evidence>
<dbReference type="GO" id="GO:0016887">
    <property type="term" value="F:ATP hydrolysis activity"/>
    <property type="evidence" value="ECO:0007669"/>
    <property type="project" value="InterPro"/>
</dbReference>
<protein>
    <recommendedName>
        <fullName evidence="10">ABC transporter domain-containing protein</fullName>
    </recommendedName>
</protein>
<gene>
    <name evidence="11" type="ORF">CEUTPL_LOCUS1132</name>
</gene>
<keyword evidence="5" id="KW-0547">Nucleotide-binding</keyword>
<evidence type="ECO:0000256" key="1">
    <source>
        <dbReference type="ARBA" id="ARBA00004141"/>
    </source>
</evidence>
<keyword evidence="4 9" id="KW-0812">Transmembrane</keyword>
<dbReference type="InterPro" id="IPR003593">
    <property type="entry name" value="AAA+_ATPase"/>
</dbReference>
<keyword evidence="6" id="KW-0067">ATP-binding</keyword>
<dbReference type="SUPFAM" id="SSF52540">
    <property type="entry name" value="P-loop containing nucleoside triphosphate hydrolases"/>
    <property type="match status" value="1"/>
</dbReference>
<dbReference type="AlphaFoldDB" id="A0A9N9QIU0"/>
<proteinExistence type="inferred from homology"/>
<dbReference type="Pfam" id="PF00005">
    <property type="entry name" value="ABC_tran"/>
    <property type="match status" value="1"/>
</dbReference>
<feature type="transmembrane region" description="Helical" evidence="9">
    <location>
        <begin position="338"/>
        <end position="361"/>
    </location>
</feature>
<evidence type="ECO:0000313" key="12">
    <source>
        <dbReference type="Proteomes" id="UP001152799"/>
    </source>
</evidence>
<dbReference type="InterPro" id="IPR027417">
    <property type="entry name" value="P-loop_NTPase"/>
</dbReference>
<name>A0A9N9QIU0_9CUCU</name>
<comment type="similarity">
    <text evidence="2">Belongs to the ABC transporter superfamily. ABCG family. Eye pigment precursor importer (TC 3.A.1.204) subfamily.</text>
</comment>
<keyword evidence="12" id="KW-1185">Reference proteome</keyword>
<dbReference type="OrthoDB" id="66620at2759"/>
<evidence type="ECO:0000256" key="9">
    <source>
        <dbReference type="SAM" id="Phobius"/>
    </source>
</evidence>
<accession>A0A9N9QIU0</accession>
<keyword evidence="8 9" id="KW-0472">Membrane</keyword>